<dbReference type="AlphaFoldDB" id="A0A1C3L0S8"/>
<accession>A0A1C3L0S8</accession>
<protein>
    <submittedName>
        <fullName evidence="1">Uncharacterized protein</fullName>
    </submittedName>
</protein>
<evidence type="ECO:0000313" key="1">
    <source>
        <dbReference type="EMBL" id="SBT80132.1"/>
    </source>
</evidence>
<evidence type="ECO:0000313" key="2">
    <source>
        <dbReference type="Proteomes" id="UP000219799"/>
    </source>
</evidence>
<gene>
    <name evidence="1" type="primary">PmlGA01_120029800</name>
    <name evidence="1" type="ORF">PMLGA01_120029800</name>
</gene>
<proteinExistence type="predicted"/>
<organism evidence="1 2">
    <name type="scientific">Plasmodium malariae</name>
    <dbReference type="NCBI Taxonomy" id="5858"/>
    <lineage>
        <taxon>Eukaryota</taxon>
        <taxon>Sar</taxon>
        <taxon>Alveolata</taxon>
        <taxon>Apicomplexa</taxon>
        <taxon>Aconoidasida</taxon>
        <taxon>Haemosporida</taxon>
        <taxon>Plasmodiidae</taxon>
        <taxon>Plasmodium</taxon>
        <taxon>Plasmodium (Plasmodium)</taxon>
    </lineage>
</organism>
<sequence>MNFDNFVNILYGKDVFDDENSKYIRDTIFPYLLPLVRLVNNQKEKHKYFNIFYDNNEKELLTNLHVERGDTDVEQTDIFTTDKLKVGSTELLEIQQEVLKKYVKVNPILLLSEYIVEEYRNKNKNNKITENNVY</sequence>
<reference evidence="1 2" key="1">
    <citation type="submission" date="2016-06" db="EMBL/GenBank/DDBJ databases">
        <authorList>
            <consortium name="Pathogen Informatics"/>
        </authorList>
    </citation>
    <scope>NUCLEOTIDE SEQUENCE [LARGE SCALE GENOMIC DNA]</scope>
    <source>
        <strain evidence="1">PmlGA01</strain>
    </source>
</reference>
<dbReference type="EMBL" id="LT594500">
    <property type="protein sequence ID" value="SBT80132.1"/>
    <property type="molecule type" value="Genomic_DNA"/>
</dbReference>
<name>A0A1C3L0S8_PLAMA</name>
<dbReference type="Proteomes" id="UP000219799">
    <property type="component" value="Chromosome 12"/>
</dbReference>
<dbReference type="VEuPathDB" id="PlasmoDB:PmUG01_12036600"/>